<dbReference type="InterPro" id="IPR008758">
    <property type="entry name" value="Peptidase_S28"/>
</dbReference>
<dbReference type="EMBL" id="KK198762">
    <property type="protein sequence ID" value="KCW50730.1"/>
    <property type="molecule type" value="Genomic_DNA"/>
</dbReference>
<feature type="chain" id="PRO_5001572135" evidence="6">
    <location>
        <begin position="22"/>
        <end position="109"/>
    </location>
</feature>
<name>A0A059ABG5_EUCGR</name>
<gene>
    <name evidence="7" type="ORF">EUGRSUZ_J004042</name>
</gene>
<accession>A0A059ABG5</accession>
<dbReference type="Pfam" id="PF05577">
    <property type="entry name" value="Peptidase_S28"/>
    <property type="match status" value="1"/>
</dbReference>
<proteinExistence type="inferred from homology"/>
<feature type="non-terminal residue" evidence="7">
    <location>
        <position position="109"/>
    </location>
</feature>
<dbReference type="Gene3D" id="3.40.50.1820">
    <property type="entry name" value="alpha/beta hydrolase"/>
    <property type="match status" value="1"/>
</dbReference>
<keyword evidence="5" id="KW-0325">Glycoprotein</keyword>
<reference evidence="7" key="1">
    <citation type="submission" date="2013-07" db="EMBL/GenBank/DDBJ databases">
        <title>The genome of Eucalyptus grandis.</title>
        <authorList>
            <person name="Schmutz J."/>
            <person name="Hayes R."/>
            <person name="Myburg A."/>
            <person name="Tuskan G."/>
            <person name="Grattapaglia D."/>
            <person name="Rokhsar D.S."/>
        </authorList>
    </citation>
    <scope>NUCLEOTIDE SEQUENCE</scope>
    <source>
        <tissue evidence="7">Leaf extractions</tissue>
    </source>
</reference>
<evidence type="ECO:0000256" key="4">
    <source>
        <dbReference type="ARBA" id="ARBA00022801"/>
    </source>
</evidence>
<keyword evidence="4" id="KW-0378">Hydrolase</keyword>
<organism evidence="7">
    <name type="scientific">Eucalyptus grandis</name>
    <name type="common">Flooded gum</name>
    <dbReference type="NCBI Taxonomy" id="71139"/>
    <lineage>
        <taxon>Eukaryota</taxon>
        <taxon>Viridiplantae</taxon>
        <taxon>Streptophyta</taxon>
        <taxon>Embryophyta</taxon>
        <taxon>Tracheophyta</taxon>
        <taxon>Spermatophyta</taxon>
        <taxon>Magnoliopsida</taxon>
        <taxon>eudicotyledons</taxon>
        <taxon>Gunneridae</taxon>
        <taxon>Pentapetalae</taxon>
        <taxon>rosids</taxon>
        <taxon>malvids</taxon>
        <taxon>Myrtales</taxon>
        <taxon>Myrtaceae</taxon>
        <taxon>Myrtoideae</taxon>
        <taxon>Eucalypteae</taxon>
        <taxon>Eucalyptus</taxon>
    </lineage>
</organism>
<evidence type="ECO:0000256" key="2">
    <source>
        <dbReference type="ARBA" id="ARBA00022670"/>
    </source>
</evidence>
<evidence type="ECO:0000256" key="1">
    <source>
        <dbReference type="ARBA" id="ARBA00011079"/>
    </source>
</evidence>
<dbReference type="InterPro" id="IPR029058">
    <property type="entry name" value="AB_hydrolase_fold"/>
</dbReference>
<feature type="signal peptide" evidence="6">
    <location>
        <begin position="1"/>
        <end position="21"/>
    </location>
</feature>
<dbReference type="GO" id="GO:0070008">
    <property type="term" value="F:serine-type exopeptidase activity"/>
    <property type="evidence" value="ECO:0007669"/>
    <property type="project" value="InterPro"/>
</dbReference>
<keyword evidence="2" id="KW-0645">Protease</keyword>
<evidence type="ECO:0000256" key="3">
    <source>
        <dbReference type="ARBA" id="ARBA00022729"/>
    </source>
</evidence>
<dbReference type="GO" id="GO:0006508">
    <property type="term" value="P:proteolysis"/>
    <property type="evidence" value="ECO:0007669"/>
    <property type="project" value="UniProtKB-KW"/>
</dbReference>
<dbReference type="InParanoid" id="A0A059ABG5"/>
<evidence type="ECO:0000256" key="6">
    <source>
        <dbReference type="SAM" id="SignalP"/>
    </source>
</evidence>
<protein>
    <submittedName>
        <fullName evidence="7">Uncharacterized protein</fullName>
    </submittedName>
</protein>
<dbReference type="Gramene" id="KCW50730">
    <property type="protein sequence ID" value="KCW50730"/>
    <property type="gene ID" value="EUGRSUZ_J004042"/>
</dbReference>
<comment type="similarity">
    <text evidence="1">Belongs to the peptidase S28 family.</text>
</comment>
<sequence>MTLSWLSFIISFILSIALISGQKLYSPRLSLRREDILRDPKHHFNYRPESYSTFKQKYLINYKYWGGANSNAPIFVYLGNESPLDDQLTVIGFLTDNAAQFEALSVYIE</sequence>
<dbReference type="PANTHER" id="PTHR11010">
    <property type="entry name" value="PROTEASE S28 PRO-X CARBOXYPEPTIDASE-RELATED"/>
    <property type="match status" value="1"/>
</dbReference>
<evidence type="ECO:0000256" key="5">
    <source>
        <dbReference type="ARBA" id="ARBA00023180"/>
    </source>
</evidence>
<keyword evidence="3 6" id="KW-0732">Signal</keyword>
<dbReference type="PANTHER" id="PTHR11010:SF96">
    <property type="entry name" value="LYSOSOMAL PRO-X CARBOXYPEPTIDASE-LIKE ISOFORM X1"/>
    <property type="match status" value="1"/>
</dbReference>
<dbReference type="AlphaFoldDB" id="A0A059ABG5"/>
<evidence type="ECO:0000313" key="7">
    <source>
        <dbReference type="EMBL" id="KCW50730.1"/>
    </source>
</evidence>